<dbReference type="InterPro" id="IPR011009">
    <property type="entry name" value="Kinase-like_dom_sf"/>
</dbReference>
<proteinExistence type="predicted"/>
<dbReference type="EMBL" id="CP088280">
    <property type="protein sequence ID" value="UGX93838.1"/>
    <property type="molecule type" value="Genomic_DNA"/>
</dbReference>
<dbReference type="Pfam" id="PF13086">
    <property type="entry name" value="AAA_11"/>
    <property type="match status" value="1"/>
</dbReference>
<evidence type="ECO:0000313" key="4">
    <source>
        <dbReference type="Proteomes" id="UP000564836"/>
    </source>
</evidence>
<reference evidence="2" key="2">
    <citation type="submission" date="2020-06" db="EMBL/GenBank/DDBJ databases">
        <title>Whole Genome Sequence of Bradyrhizobium sp. Strain 323S2.</title>
        <authorList>
            <person name="Bromfield E.S.P."/>
        </authorList>
    </citation>
    <scope>NUCLEOTIDE SEQUENCE [LARGE SCALE GENOMIC DNA]</scope>
    <source>
        <strain evidence="2">323S2</strain>
    </source>
</reference>
<dbReference type="Gene3D" id="3.40.50.300">
    <property type="entry name" value="P-loop containing nucleotide triphosphate hydrolases"/>
    <property type="match status" value="2"/>
</dbReference>
<evidence type="ECO:0000313" key="2">
    <source>
        <dbReference type="EMBL" id="NYY90110.1"/>
    </source>
</evidence>
<reference evidence="3 4" key="1">
    <citation type="journal article" date="2017" name="Syst. Appl. Microbiol.">
        <title>Soybeans inoculated with root zone soils of Canadian native legumes harbour diverse and novel Bradyrhizobium spp. that possess agricultural potential.</title>
        <authorList>
            <person name="Bromfield E.S.P."/>
            <person name="Cloutier S."/>
            <person name="Tambong J.T."/>
            <person name="Tran Thi T.V."/>
        </authorList>
    </citation>
    <scope>NUCLEOTIDE SEQUENCE [LARGE SCALE GENOMIC DNA]</scope>
    <source>
        <strain evidence="3 4">323S2</strain>
    </source>
</reference>
<dbReference type="PROSITE" id="PS50011">
    <property type="entry name" value="PROTEIN_KINASE_DOM"/>
    <property type="match status" value="1"/>
</dbReference>
<dbReference type="GO" id="GO:0004386">
    <property type="term" value="F:helicase activity"/>
    <property type="evidence" value="ECO:0007669"/>
    <property type="project" value="InterPro"/>
</dbReference>
<dbReference type="InterPro" id="IPR041679">
    <property type="entry name" value="DNA2/NAM7-like_C"/>
</dbReference>
<dbReference type="InterPro" id="IPR045055">
    <property type="entry name" value="DNA2/NAM7-like"/>
</dbReference>
<evidence type="ECO:0000313" key="3">
    <source>
        <dbReference type="EMBL" id="UGX93838.1"/>
    </source>
</evidence>
<evidence type="ECO:0000259" key="1">
    <source>
        <dbReference type="PROSITE" id="PS50011"/>
    </source>
</evidence>
<dbReference type="PANTHER" id="PTHR10887">
    <property type="entry name" value="DNA2/NAM7 HELICASE FAMILY"/>
    <property type="match status" value="1"/>
</dbReference>
<dbReference type="GO" id="GO:0004672">
    <property type="term" value="F:protein kinase activity"/>
    <property type="evidence" value="ECO:0007669"/>
    <property type="project" value="InterPro"/>
</dbReference>
<dbReference type="Gene3D" id="1.10.510.10">
    <property type="entry name" value="Transferase(Phosphotransferase) domain 1"/>
    <property type="match status" value="1"/>
</dbReference>
<accession>A0A7Z0TS44</accession>
<dbReference type="InterPro" id="IPR027417">
    <property type="entry name" value="P-loop_NTPase"/>
</dbReference>
<gene>
    <name evidence="3" type="ORF">G6321_00051120</name>
    <name evidence="2" type="ORF">G6321_17285</name>
</gene>
<organism evidence="2">
    <name type="scientific">Bradyrhizobium barranii subsp. barranii</name>
    <dbReference type="NCBI Taxonomy" id="2823807"/>
    <lineage>
        <taxon>Bacteria</taxon>
        <taxon>Pseudomonadati</taxon>
        <taxon>Pseudomonadota</taxon>
        <taxon>Alphaproteobacteria</taxon>
        <taxon>Hyphomicrobiales</taxon>
        <taxon>Nitrobacteraceae</taxon>
        <taxon>Bradyrhizobium</taxon>
        <taxon>Bradyrhizobium barranii</taxon>
    </lineage>
</organism>
<dbReference type="RefSeq" id="WP_166346694.1">
    <property type="nucleotide sequence ID" value="NZ_CP088280.1"/>
</dbReference>
<feature type="domain" description="Protein kinase" evidence="1">
    <location>
        <begin position="1"/>
        <end position="215"/>
    </location>
</feature>
<dbReference type="Pfam" id="PF13087">
    <property type="entry name" value="AAA_12"/>
    <property type="match status" value="1"/>
</dbReference>
<dbReference type="EMBL" id="JACBFH010000001">
    <property type="protein sequence ID" value="NYY90110.1"/>
    <property type="molecule type" value="Genomic_DNA"/>
</dbReference>
<dbReference type="AlphaFoldDB" id="A0A7Z0TS44"/>
<reference evidence="3 4" key="3">
    <citation type="journal article" date="2022" name="Int. J. Syst. Evol. Microbiol.">
        <title>Strains of Bradyrhizobium barranii sp. nov. associated with legumes native to Canada are symbionts of soybeans and belong to different subspecies (subsp. barranii subsp. nov. and subsp. apii subsp. nov.) and symbiovars (sv. glycinearum and sv. septentrionale).</title>
        <authorList>
            <person name="Bromfield E.S.P."/>
            <person name="Cloutier S."/>
            <person name="Wasai-Hara S."/>
            <person name="Minamisawa K."/>
        </authorList>
    </citation>
    <scope>NUCLEOTIDE SEQUENCE [LARGE SCALE GENOMIC DNA]</scope>
    <source>
        <strain evidence="3 4">323S2</strain>
    </source>
</reference>
<dbReference type="InterPro" id="IPR041677">
    <property type="entry name" value="DNA2/NAM7_AAA_11"/>
</dbReference>
<dbReference type="CDD" id="cd18808">
    <property type="entry name" value="SF1_C_Upf1"/>
    <property type="match status" value="1"/>
</dbReference>
<dbReference type="InterPro" id="IPR047187">
    <property type="entry name" value="SF1_C_Upf1"/>
</dbReference>
<dbReference type="PANTHER" id="PTHR10887:SF495">
    <property type="entry name" value="HELICASE SENATAXIN ISOFORM X1-RELATED"/>
    <property type="match status" value="1"/>
</dbReference>
<dbReference type="SUPFAM" id="SSF52540">
    <property type="entry name" value="P-loop containing nucleoside triphosphate hydrolases"/>
    <property type="match status" value="1"/>
</dbReference>
<dbReference type="GO" id="GO:0005524">
    <property type="term" value="F:ATP binding"/>
    <property type="evidence" value="ECO:0007669"/>
    <property type="project" value="InterPro"/>
</dbReference>
<dbReference type="Proteomes" id="UP000564836">
    <property type="component" value="Chromosome"/>
</dbReference>
<dbReference type="SUPFAM" id="SSF56112">
    <property type="entry name" value="Protein kinase-like (PK-like)"/>
    <property type="match status" value="1"/>
</dbReference>
<name>A0A7Z0TS44_9BRAD</name>
<dbReference type="InterPro" id="IPR000719">
    <property type="entry name" value="Prot_kinase_dom"/>
</dbReference>
<protein>
    <submittedName>
        <fullName evidence="3">AAA domain-containing protein</fullName>
    </submittedName>
</protein>
<sequence>MKDIWRSEIRQLQRLAAVPKADDLFVPMITAGSDRDGFYIVLDPGRGDPLETFRSATAKPPVLSAPRLPRNRRLLWENFLRVARALELLHSQGIIHRNLDPWSIIGSFGDEPDFRLTGFEWSMRLATVEDVPRAGAGGAEAKAASFGQDWRNLGLMIAELLDVSPGRVIDLRLLLSEVADHLSVTEVRILRKLTGTIPVERLDGEQICREISDVIETIQAQAAGGELKLAAAFRLDARSQLTRDIRLATGNEIEANDIDGLAAFVRDDLAGEPYLTLVKDNAGGAKVALLGNQMTYWLSPYRAPETTDIPTFEFAVCEKAELARPHAIIGSEVLLPEMLDILPAGKTQEQSFSRRRGRVAHWQPHIDALKPAEHRKTDLDRKYEAFALLTALEMAYAVADIFPVSVKPGRPSEGGNHGVIAISRHDEEREALSKLLLFRTSPAVRLSELLDKGEATDKGNDGWSLAQTGSLGERDVENHWRYVGVDAANQRESFRFEGSFATRISDEAFLIPGEMRGKLTQLRRRLKALRALREHSELLRMLTDPRGRIEDSHDPVKQDNDFKSLDKSKQEALTSILSTIPFFLLQGPPGVGKTYAVSEIVRRRFMDEPTSRLLLSAQSNAAIDHLMKEVIDMLPSDVEPVAVRARPADDDASDTDLEIDRQADIWLEALADSDLVEEADPIVRDKIRDLAAARKAKGSGKSKAARAMIAEARAFEAMILRSANLVFATTNSAAVEQLIEESSLFDWTIIEEAGKATGSELLSPLLLSHRRLMIGDHQQLAPYGADNMIKLLSSADSVKKALRAAMPYIARYQKEPGIEEILNVIEVDEADFGRLCADTLAVLTLFETLVRGEIDARSDQGRVRRPIFHKLDEQHRMHPAIAKIVSDCFYEGTIKTNEKVENKYRKGSPPFRFSDARLPERPIVFVDMPYSRETIGYRGGDRAPPWVNSDEVTAALQVLRLLRTTDRSRPSLAVLSPYNEQVKKLRQTIRSEMATSLKHLSQFEPALGEDGYCGTVDSFQGDQADAVLISLVRNNEKATVKSALGFLEDSRRMNVLLSRAKWRMIVVGSLSFYRHVMSYSEKVPTADIGFLRKFLACLEMAERNGDASIVPWTTLRKKS</sequence>